<reference evidence="2" key="1">
    <citation type="journal article" date="2020" name="Fungal Divers.">
        <title>Resolving the Mortierellaceae phylogeny through synthesis of multi-gene phylogenetics and phylogenomics.</title>
        <authorList>
            <person name="Vandepol N."/>
            <person name="Liber J."/>
            <person name="Desiro A."/>
            <person name="Na H."/>
            <person name="Kennedy M."/>
            <person name="Barry K."/>
            <person name="Grigoriev I.V."/>
            <person name="Miller A.N."/>
            <person name="O'Donnell K."/>
            <person name="Stajich J.E."/>
            <person name="Bonito G."/>
        </authorList>
    </citation>
    <scope>NUCLEOTIDE SEQUENCE</scope>
    <source>
        <strain evidence="2">NVP1</strain>
    </source>
</reference>
<gene>
    <name evidence="2" type="ORF">BG006_004602</name>
</gene>
<feature type="compositionally biased region" description="Low complexity" evidence="1">
    <location>
        <begin position="220"/>
        <end position="233"/>
    </location>
</feature>
<evidence type="ECO:0000313" key="3">
    <source>
        <dbReference type="Proteomes" id="UP000696485"/>
    </source>
</evidence>
<evidence type="ECO:0000313" key="2">
    <source>
        <dbReference type="EMBL" id="KAF9332524.1"/>
    </source>
</evidence>
<comment type="caution">
    <text evidence="2">The sequence shown here is derived from an EMBL/GenBank/DDBJ whole genome shotgun (WGS) entry which is preliminary data.</text>
</comment>
<evidence type="ECO:0000256" key="1">
    <source>
        <dbReference type="SAM" id="MobiDB-lite"/>
    </source>
</evidence>
<feature type="region of interest" description="Disordered" evidence="1">
    <location>
        <begin position="217"/>
        <end position="240"/>
    </location>
</feature>
<keyword evidence="3" id="KW-1185">Reference proteome</keyword>
<dbReference type="Proteomes" id="UP000696485">
    <property type="component" value="Unassembled WGS sequence"/>
</dbReference>
<dbReference type="AlphaFoldDB" id="A0A9P5SL42"/>
<organism evidence="2 3">
    <name type="scientific">Podila minutissima</name>
    <dbReference type="NCBI Taxonomy" id="64525"/>
    <lineage>
        <taxon>Eukaryota</taxon>
        <taxon>Fungi</taxon>
        <taxon>Fungi incertae sedis</taxon>
        <taxon>Mucoromycota</taxon>
        <taxon>Mortierellomycotina</taxon>
        <taxon>Mortierellomycetes</taxon>
        <taxon>Mortierellales</taxon>
        <taxon>Mortierellaceae</taxon>
        <taxon>Podila</taxon>
    </lineage>
</organism>
<protein>
    <submittedName>
        <fullName evidence="2">Uncharacterized protein</fullName>
    </submittedName>
</protein>
<dbReference type="EMBL" id="JAAAUY010000255">
    <property type="protein sequence ID" value="KAF9332524.1"/>
    <property type="molecule type" value="Genomic_DNA"/>
</dbReference>
<name>A0A9P5SL42_9FUNG</name>
<sequence>MGSYGILASSLWDRTAIESKEIEDILMIAFAEECAQELNPLPPNLVFCEGKTTAETVRRLQARHSAIASQHYHMALMDKSRLLPTKYLPRIRLQMQEAEIALNNHLSTGDITIPGCLAPCYDLDGVDKTVRALSDRYAELKEEEYALCLTDLENTRGLASDVQCETAAGLSNGPVYQDTVPASAGPVYQTTALPGTSTIYYSVPAPGQPSGVYQYQATPTGSSSGQYQTTSGSNVQYGYS</sequence>
<proteinExistence type="predicted"/>
<accession>A0A9P5SL42</accession>